<dbReference type="EMBL" id="BAABBM010000001">
    <property type="protein sequence ID" value="GAA3886867.1"/>
    <property type="molecule type" value="Genomic_DNA"/>
</dbReference>
<dbReference type="InterPro" id="IPR004358">
    <property type="entry name" value="Sig_transdc_His_kin-like_C"/>
</dbReference>
<evidence type="ECO:0000313" key="8">
    <source>
        <dbReference type="EMBL" id="GAA3886867.1"/>
    </source>
</evidence>
<evidence type="ECO:0000256" key="4">
    <source>
        <dbReference type="PROSITE-ProRule" id="PRU00169"/>
    </source>
</evidence>
<organism evidence="8 9">
    <name type="scientific">Sphingomonas limnosediminicola</name>
    <dbReference type="NCBI Taxonomy" id="940133"/>
    <lineage>
        <taxon>Bacteria</taxon>
        <taxon>Pseudomonadati</taxon>
        <taxon>Pseudomonadota</taxon>
        <taxon>Alphaproteobacteria</taxon>
        <taxon>Sphingomonadales</taxon>
        <taxon>Sphingomonadaceae</taxon>
        <taxon>Sphingomonas</taxon>
    </lineage>
</organism>
<evidence type="ECO:0000313" key="9">
    <source>
        <dbReference type="Proteomes" id="UP001500827"/>
    </source>
</evidence>
<dbReference type="InterPro" id="IPR036890">
    <property type="entry name" value="HATPase_C_sf"/>
</dbReference>
<feature type="modified residue" description="4-aspartylphosphate" evidence="4">
    <location>
        <position position="495"/>
    </location>
</feature>
<dbReference type="SMART" id="SM00387">
    <property type="entry name" value="HATPase_c"/>
    <property type="match status" value="1"/>
</dbReference>
<dbReference type="PROSITE" id="PS50109">
    <property type="entry name" value="HIS_KIN"/>
    <property type="match status" value="1"/>
</dbReference>
<evidence type="ECO:0000256" key="5">
    <source>
        <dbReference type="SAM" id="Coils"/>
    </source>
</evidence>
<dbReference type="InterPro" id="IPR036097">
    <property type="entry name" value="HisK_dim/P_sf"/>
</dbReference>
<accession>A0ABP7KVI4</accession>
<dbReference type="SUPFAM" id="SSF47384">
    <property type="entry name" value="Homodimeric domain of signal transducing histidine kinase"/>
    <property type="match status" value="1"/>
</dbReference>
<dbReference type="SMART" id="SM00388">
    <property type="entry name" value="HisKA"/>
    <property type="match status" value="1"/>
</dbReference>
<dbReference type="Pfam" id="PF00072">
    <property type="entry name" value="Response_reg"/>
    <property type="match status" value="1"/>
</dbReference>
<dbReference type="Pfam" id="PF02518">
    <property type="entry name" value="HATPase_c"/>
    <property type="match status" value="1"/>
</dbReference>
<dbReference type="InterPro" id="IPR003661">
    <property type="entry name" value="HisK_dim/P_dom"/>
</dbReference>
<dbReference type="CDD" id="cd00082">
    <property type="entry name" value="HisKA"/>
    <property type="match status" value="1"/>
</dbReference>
<evidence type="ECO:0000256" key="3">
    <source>
        <dbReference type="ARBA" id="ARBA00022553"/>
    </source>
</evidence>
<dbReference type="Gene3D" id="3.30.565.10">
    <property type="entry name" value="Histidine kinase-like ATPase, C-terminal domain"/>
    <property type="match status" value="1"/>
</dbReference>
<feature type="coiled-coil region" evidence="5">
    <location>
        <begin position="170"/>
        <end position="197"/>
    </location>
</feature>
<dbReference type="SUPFAM" id="SSF52172">
    <property type="entry name" value="CheY-like"/>
    <property type="match status" value="1"/>
</dbReference>
<dbReference type="PRINTS" id="PR00344">
    <property type="entry name" value="BCTRLSENSOR"/>
</dbReference>
<dbReference type="SMART" id="SM00448">
    <property type="entry name" value="REC"/>
    <property type="match status" value="1"/>
</dbReference>
<comment type="catalytic activity">
    <reaction evidence="1">
        <text>ATP + protein L-histidine = ADP + protein N-phospho-L-histidine.</text>
        <dbReference type="EC" id="2.7.13.3"/>
    </reaction>
</comment>
<dbReference type="SUPFAM" id="SSF55874">
    <property type="entry name" value="ATPase domain of HSP90 chaperone/DNA topoisomerase II/histidine kinase"/>
    <property type="match status" value="1"/>
</dbReference>
<keyword evidence="9" id="KW-1185">Reference proteome</keyword>
<gene>
    <name evidence="8" type="ORF">GCM10022276_02470</name>
</gene>
<name>A0ABP7KVI4_9SPHN</name>
<dbReference type="EC" id="2.7.13.3" evidence="2"/>
<dbReference type="InterPro" id="IPR001789">
    <property type="entry name" value="Sig_transdc_resp-reg_receiver"/>
</dbReference>
<comment type="caution">
    <text evidence="8">The sequence shown here is derived from an EMBL/GenBank/DDBJ whole genome shotgun (WGS) entry which is preliminary data.</text>
</comment>
<proteinExistence type="predicted"/>
<dbReference type="Proteomes" id="UP001500827">
    <property type="component" value="Unassembled WGS sequence"/>
</dbReference>
<protein>
    <recommendedName>
        <fullName evidence="2">histidine kinase</fullName>
        <ecNumber evidence="2">2.7.13.3</ecNumber>
    </recommendedName>
</protein>
<dbReference type="Gene3D" id="3.40.50.2300">
    <property type="match status" value="1"/>
</dbReference>
<dbReference type="InterPro" id="IPR005467">
    <property type="entry name" value="His_kinase_dom"/>
</dbReference>
<evidence type="ECO:0000256" key="2">
    <source>
        <dbReference type="ARBA" id="ARBA00012438"/>
    </source>
</evidence>
<dbReference type="Gene3D" id="1.10.287.130">
    <property type="match status" value="1"/>
</dbReference>
<feature type="domain" description="Histidine kinase" evidence="6">
    <location>
        <begin position="206"/>
        <end position="426"/>
    </location>
</feature>
<reference evidence="9" key="1">
    <citation type="journal article" date="2019" name="Int. J. Syst. Evol. Microbiol.">
        <title>The Global Catalogue of Microorganisms (GCM) 10K type strain sequencing project: providing services to taxonomists for standard genome sequencing and annotation.</title>
        <authorList>
            <consortium name="The Broad Institute Genomics Platform"/>
            <consortium name="The Broad Institute Genome Sequencing Center for Infectious Disease"/>
            <person name="Wu L."/>
            <person name="Ma J."/>
        </authorList>
    </citation>
    <scope>NUCLEOTIDE SEQUENCE [LARGE SCALE GENOMIC DNA]</scope>
    <source>
        <strain evidence="9">JCM 17543</strain>
    </source>
</reference>
<dbReference type="PROSITE" id="PS50110">
    <property type="entry name" value="RESPONSE_REGULATORY"/>
    <property type="match status" value="1"/>
</dbReference>
<dbReference type="RefSeq" id="WP_344697874.1">
    <property type="nucleotide sequence ID" value="NZ_BAABBM010000001.1"/>
</dbReference>
<dbReference type="PANTHER" id="PTHR43065">
    <property type="entry name" value="SENSOR HISTIDINE KINASE"/>
    <property type="match status" value="1"/>
</dbReference>
<dbReference type="InterPro" id="IPR003594">
    <property type="entry name" value="HATPase_dom"/>
</dbReference>
<keyword evidence="5" id="KW-0175">Coiled coil</keyword>
<evidence type="ECO:0000256" key="1">
    <source>
        <dbReference type="ARBA" id="ARBA00000085"/>
    </source>
</evidence>
<dbReference type="InterPro" id="IPR011006">
    <property type="entry name" value="CheY-like_superfamily"/>
</dbReference>
<evidence type="ECO:0000259" key="7">
    <source>
        <dbReference type="PROSITE" id="PS50110"/>
    </source>
</evidence>
<feature type="domain" description="Response regulatory" evidence="7">
    <location>
        <begin position="446"/>
        <end position="558"/>
    </location>
</feature>
<keyword evidence="3 4" id="KW-0597">Phosphoprotein</keyword>
<dbReference type="Pfam" id="PF00512">
    <property type="entry name" value="HisKA"/>
    <property type="match status" value="1"/>
</dbReference>
<dbReference type="PANTHER" id="PTHR43065:SF49">
    <property type="entry name" value="HISTIDINE KINASE"/>
    <property type="match status" value="1"/>
</dbReference>
<evidence type="ECO:0000259" key="6">
    <source>
        <dbReference type="PROSITE" id="PS50109"/>
    </source>
</evidence>
<sequence>MTRSLSDRALVLAPHGRDAAIASSVLNESGLVAEVVKGVPRLVLELGRGAGLGVVAEEAFTDSDLKALASWIETQPEWSDFPFVLLTRRGGGLERNPEAGRFLEILGNVTFLERPFHPTTLVSLCKSALRVRHRQYDARARLEELDRLTSDLRELAASQDTKIKDRTRDLAQANDRLTAEIAERERAEERLVQAQKMEAVGQLTGGLAHDFNNLLTAVVGSLDLLLRRTDDERLRKLARNALQAAERGAQLTSQLLAFSRRQRLQPTPLNPNDVISNMGDLMARTIGPHIRIETRLDPQLWNALADKTQIEVIILNLALNARDAMPAGGRLTIATANVDRVPLALSTDLAPGEYVAIIVSDTGTGMSAEVKARAFEPFFTTKEQGRGTGLGLSQLYGFAKQSGGTARIESAEGQGTTVSIYLPRTDAMIVQPDACPAKPPRRERLQVLLVDDDDGVREVCAAMLEDIGCIVTAAASGEEALRHLSSATFSIMLTDIAMPAMSGVELARRTREIAPDMPVLFASGYADLQAFGELLSEETVVRKPYRLSELAARLEAMIDQHRAENVVELRPQ</sequence>